<dbReference type="InterPro" id="IPR029066">
    <property type="entry name" value="PLP-binding_barrel"/>
</dbReference>
<dbReference type="GO" id="GO:0036088">
    <property type="term" value="P:D-serine catabolic process"/>
    <property type="evidence" value="ECO:0007669"/>
    <property type="project" value="TreeGrafter"/>
</dbReference>
<accession>A0A921ELZ3</accession>
<dbReference type="InterPro" id="IPR051466">
    <property type="entry name" value="D-amino_acid_metab_enzyme"/>
</dbReference>
<evidence type="ECO:0000313" key="2">
    <source>
        <dbReference type="EMBL" id="HJE50427.1"/>
    </source>
</evidence>
<dbReference type="InterPro" id="IPR001608">
    <property type="entry name" value="Ala_racemase_N"/>
</dbReference>
<dbReference type="Gene3D" id="3.20.20.10">
    <property type="entry name" value="Alanine racemase"/>
    <property type="match status" value="1"/>
</dbReference>
<dbReference type="GO" id="GO:0008784">
    <property type="term" value="F:alanine racemase activity"/>
    <property type="evidence" value="ECO:0007669"/>
    <property type="project" value="UniProtKB-EC"/>
</dbReference>
<evidence type="ECO:0000259" key="1">
    <source>
        <dbReference type="Pfam" id="PF01168"/>
    </source>
</evidence>
<dbReference type="Pfam" id="PF01168">
    <property type="entry name" value="Ala_racemase_N"/>
    <property type="match status" value="1"/>
</dbReference>
<dbReference type="SUPFAM" id="SSF51419">
    <property type="entry name" value="PLP-binding barrel"/>
    <property type="match status" value="1"/>
</dbReference>
<keyword evidence="2" id="KW-0413">Isomerase</keyword>
<proteinExistence type="predicted"/>
<dbReference type="PANTHER" id="PTHR28004">
    <property type="entry name" value="ZGC:162816-RELATED"/>
    <property type="match status" value="1"/>
</dbReference>
<sequence>MDDRVAEELAAALDDAGLTRRPLAVLDLDAVDDNLADLRRRAAGKPIRVASKSLRVRRLLEHALKADGYAGTLAFTLNEALWLAATGVRDLVVAYPTADADALRQLAADDEARAAITLMIDSPQHLDLIDGAAPGHAELRVAIELDAAYAPMRGVRFGALRSPLRTADAVAGLARDVVSRPGFRLVGLMAYEGQIAGVADSGASAYRRAVRQMKVRSARELAVRRAAAVDAVRRIADLEFVNGGGTGSLETTGVETAVTEVAVGSGVVGPGLFDGYRGFRPTPALHFGLNVVRRPGPLVATLLGGGWIASGPPGRDRLPTIAWPAGLRYAPDEAAGEVQTPVIGPAAARLRVGDTVWLRHAKAGELAERVASYAVVRRVDGALRVVDEWPTYRGEGIVTL</sequence>
<gene>
    <name evidence="2" type="ORF">K8V15_00305</name>
</gene>
<protein>
    <submittedName>
        <fullName evidence="2">Alanine racemase</fullName>
        <ecNumber evidence="2">5.1.1.1</ecNumber>
    </submittedName>
</protein>
<dbReference type="Proteomes" id="UP000712713">
    <property type="component" value="Unassembled WGS sequence"/>
</dbReference>
<organism evidence="2 3">
    <name type="scientific">Tessaracoccus flavescens</name>
    <dbReference type="NCBI Taxonomy" id="399497"/>
    <lineage>
        <taxon>Bacteria</taxon>
        <taxon>Bacillati</taxon>
        <taxon>Actinomycetota</taxon>
        <taxon>Actinomycetes</taxon>
        <taxon>Propionibacteriales</taxon>
        <taxon>Propionibacteriaceae</taxon>
        <taxon>Tessaracoccus</taxon>
    </lineage>
</organism>
<dbReference type="AlphaFoldDB" id="A0A921ELZ3"/>
<dbReference type="EMBL" id="DYZF01000010">
    <property type="protein sequence ID" value="HJE50427.1"/>
    <property type="molecule type" value="Genomic_DNA"/>
</dbReference>
<reference evidence="2" key="1">
    <citation type="journal article" date="2021" name="PeerJ">
        <title>Extensive microbial diversity within the chicken gut microbiome revealed by metagenomics and culture.</title>
        <authorList>
            <person name="Gilroy R."/>
            <person name="Ravi A."/>
            <person name="Getino M."/>
            <person name="Pursley I."/>
            <person name="Horton D.L."/>
            <person name="Alikhan N.F."/>
            <person name="Baker D."/>
            <person name="Gharbi K."/>
            <person name="Hall N."/>
            <person name="Watson M."/>
            <person name="Adriaenssens E.M."/>
            <person name="Foster-Nyarko E."/>
            <person name="Jarju S."/>
            <person name="Secka A."/>
            <person name="Antonio M."/>
            <person name="Oren A."/>
            <person name="Chaudhuri R.R."/>
            <person name="La Ragione R."/>
            <person name="Hildebrand F."/>
            <person name="Pallen M.J."/>
        </authorList>
    </citation>
    <scope>NUCLEOTIDE SEQUENCE</scope>
    <source>
        <strain evidence="2">ChiGjej3B3-7470</strain>
    </source>
</reference>
<dbReference type="PANTHER" id="PTHR28004:SF2">
    <property type="entry name" value="D-SERINE DEHYDRATASE"/>
    <property type="match status" value="1"/>
</dbReference>
<comment type="caution">
    <text evidence="2">The sequence shown here is derived from an EMBL/GenBank/DDBJ whole genome shotgun (WGS) entry which is preliminary data.</text>
</comment>
<feature type="domain" description="Alanine racemase N-terminal" evidence="1">
    <location>
        <begin position="27"/>
        <end position="216"/>
    </location>
</feature>
<dbReference type="EC" id="5.1.1.1" evidence="2"/>
<dbReference type="GO" id="GO:0008721">
    <property type="term" value="F:D-serine ammonia-lyase activity"/>
    <property type="evidence" value="ECO:0007669"/>
    <property type="project" value="TreeGrafter"/>
</dbReference>
<evidence type="ECO:0000313" key="3">
    <source>
        <dbReference type="Proteomes" id="UP000712713"/>
    </source>
</evidence>
<reference evidence="2" key="2">
    <citation type="submission" date="2021-09" db="EMBL/GenBank/DDBJ databases">
        <authorList>
            <person name="Gilroy R."/>
        </authorList>
    </citation>
    <scope>NUCLEOTIDE SEQUENCE</scope>
    <source>
        <strain evidence="2">ChiGjej3B3-7470</strain>
    </source>
</reference>
<name>A0A921ELZ3_9ACTN</name>